<feature type="region of interest" description="Disordered" evidence="1">
    <location>
        <begin position="842"/>
        <end position="870"/>
    </location>
</feature>
<comment type="caution">
    <text evidence="2">The sequence shown here is derived from an EMBL/GenBank/DDBJ whole genome shotgun (WGS) entry which is preliminary data.</text>
</comment>
<feature type="compositionally biased region" description="Polar residues" evidence="1">
    <location>
        <begin position="135"/>
        <end position="153"/>
    </location>
</feature>
<name>A0A836LAQ5_9TRYP</name>
<dbReference type="EMBL" id="JAFJZO010000022">
    <property type="protein sequence ID" value="KAG5504949.1"/>
    <property type="molecule type" value="Genomic_DNA"/>
</dbReference>
<feature type="region of interest" description="Disordered" evidence="1">
    <location>
        <begin position="1"/>
        <end position="51"/>
    </location>
</feature>
<evidence type="ECO:0000313" key="2">
    <source>
        <dbReference type="EMBL" id="KAG5504949.1"/>
    </source>
</evidence>
<feature type="region of interest" description="Disordered" evidence="1">
    <location>
        <begin position="1134"/>
        <end position="1280"/>
    </location>
</feature>
<feature type="compositionally biased region" description="Basic and acidic residues" evidence="1">
    <location>
        <begin position="730"/>
        <end position="742"/>
    </location>
</feature>
<gene>
    <name evidence="2" type="ORF">JKF63_04396</name>
</gene>
<feature type="region of interest" description="Disordered" evidence="1">
    <location>
        <begin position="345"/>
        <end position="373"/>
    </location>
</feature>
<dbReference type="Proteomes" id="UP000674318">
    <property type="component" value="Unassembled WGS sequence"/>
</dbReference>
<organism evidence="2 3">
    <name type="scientific">Porcisia hertigi</name>
    <dbReference type="NCBI Taxonomy" id="2761500"/>
    <lineage>
        <taxon>Eukaryota</taxon>
        <taxon>Discoba</taxon>
        <taxon>Euglenozoa</taxon>
        <taxon>Kinetoplastea</taxon>
        <taxon>Metakinetoplastina</taxon>
        <taxon>Trypanosomatida</taxon>
        <taxon>Trypanosomatidae</taxon>
        <taxon>Leishmaniinae</taxon>
        <taxon>Porcisia</taxon>
    </lineage>
</organism>
<proteinExistence type="predicted"/>
<dbReference type="OrthoDB" id="267920at2759"/>
<evidence type="ECO:0000256" key="1">
    <source>
        <dbReference type="SAM" id="MobiDB-lite"/>
    </source>
</evidence>
<feature type="compositionally biased region" description="Pro residues" evidence="1">
    <location>
        <begin position="1204"/>
        <end position="1213"/>
    </location>
</feature>
<feature type="region of interest" description="Disordered" evidence="1">
    <location>
        <begin position="1351"/>
        <end position="1381"/>
    </location>
</feature>
<feature type="region of interest" description="Disordered" evidence="1">
    <location>
        <begin position="240"/>
        <end position="272"/>
    </location>
</feature>
<feature type="region of interest" description="Disordered" evidence="1">
    <location>
        <begin position="488"/>
        <end position="510"/>
    </location>
</feature>
<feature type="compositionally biased region" description="Low complexity" evidence="1">
    <location>
        <begin position="12"/>
        <end position="29"/>
    </location>
</feature>
<evidence type="ECO:0000313" key="3">
    <source>
        <dbReference type="Proteomes" id="UP000674318"/>
    </source>
</evidence>
<feature type="region of interest" description="Disordered" evidence="1">
    <location>
        <begin position="72"/>
        <end position="204"/>
    </location>
</feature>
<accession>A0A836LAQ5</accession>
<feature type="region of interest" description="Disordered" evidence="1">
    <location>
        <begin position="292"/>
        <end position="325"/>
    </location>
</feature>
<sequence>MSREQNSPPSIPSLASPPSFSSCASGSAAHWPSRHAPSLEPHDRWGRGVQEVTSLSTTAALNYAPAPIPELSDRASLAAEERHVPAEDSPDAKGPSARYSPSRALPLVSSSHAGDEEVTGSRQRSERASRLVCFKSNSGTLLSPPEHSSTSESGVGLLLQPPHLSTPPTTCVSQQQQQQLQRPSRSLESVGFTSLTSPVAPQEPLGVASPAFALTCDDYGPGETLANDDSSWHLSNPRRLALSDMGDSDGRASRSPGISEANGARPPSQALEAQHRSLCLGQSLEHTCYNSLGGSDDKVLRRPGGAQRTEETQQARGLSEASLTSSMQLSTQSILEEAGWDCITQDGQSGAEPRPPRGGTFFSVPGRPGSRLPMGMSMDGTVRCDRRGGAAAVVVKGPPPLPQAPQRAIDGTAFLNLSPPGRHSPTKRGVGDVDAVTHPYAASEANEITEARASSSAVPVSRECGWFNATLPPKGDVVPALGLDDAHRGSLRSIDHPQRGQPPQLQPPQQALHRWRSRASLVSGAAAKAVAVAFSGRVVTHDTRRTASQKKIERDGHLSEPRRAADHTATCLFKGDVHSIPWVPGSVGRGTDPPGVSLSPQFTRDALPWARAGVCATGLRTASTVERFGSGESPRVVAAPLVARPYRAPPHEMATSSVPAEVVKGCAVKARVPEAKGRSAQAISREAVLVSTLSPRVHMRLSMITSPRNARVLSSAERVLAMGGASQIDWPDRSSDTPKCKDGSTGGGFRLRSGDMHRIDSAAAVQQADLLQGSSNEQRASRSRLVAVLAPRDVCKSSSANREEGGDAGDDQKARKKACLWRTVTLHDLVCGDDVTVHDTPNDPQCTGGASVASRPGQGPRHSQTYSPTLQNSTVIVDALSVRPQTGPTNDFRDFHDRALSIQASPLVPSVSSTVAIASDVGLRAHQAHNVVTRRSDVASTDGGGSLFHSALEPGYAAVYSPCIRATRVLETREAILKSDRAVAVNKGPTFSPPGSPSALPLHYDTRTAPVATAATATAAAGVVVAPSSSDVVWSRFRSSLQSPLHLYVDLTERNANEGVLPAASADIAPLSLCLSGSPCSEAPRRHSAALFHPHGRGLEDLHERPAFPIPTSPHPVARRIPFGFAAGALSNKKLAPTASTSPEAESRAPVLGRTPKHPQSGDQYARKTPLRTPDDPPRSTTASPHDGSIKARAVAAPVDAPSQPQPASPPPTAAASPALRATSMSTLQARRRRPPSPEHHATESVPGRGTETTERVRHTSATRTETRVKDAGESGDVPALRKPRLSHTIAQQRLIKEEGFRRRQIGMQEDHCFAVEMAELNYKRAVDSAHQASNALALDQLKVIPAAPMTTDSHSRTAGGSWAGALRPGGHGGDAEEAVI</sequence>
<dbReference type="KEGG" id="phet:94290458"/>
<keyword evidence="3" id="KW-1185">Reference proteome</keyword>
<evidence type="ECO:0008006" key="4">
    <source>
        <dbReference type="Google" id="ProtNLM"/>
    </source>
</evidence>
<protein>
    <recommendedName>
        <fullName evidence="4">5'a2rel-related protein</fullName>
    </recommendedName>
</protein>
<feature type="region of interest" description="Disordered" evidence="1">
    <location>
        <begin position="727"/>
        <end position="752"/>
    </location>
</feature>
<feature type="compositionally biased region" description="Low complexity" evidence="1">
    <location>
        <begin position="499"/>
        <end position="510"/>
    </location>
</feature>
<dbReference type="PROSITE" id="PS51257">
    <property type="entry name" value="PROKAR_LIPOPROTEIN"/>
    <property type="match status" value="1"/>
</dbReference>
<feature type="compositionally biased region" description="Basic and acidic residues" evidence="1">
    <location>
        <begin position="488"/>
        <end position="498"/>
    </location>
</feature>
<feature type="compositionally biased region" description="Polar residues" evidence="1">
    <location>
        <begin position="182"/>
        <end position="199"/>
    </location>
</feature>
<reference evidence="2 3" key="1">
    <citation type="submission" date="2021-02" db="EMBL/GenBank/DDBJ databases">
        <title>Porcisia hertigi Genome sequencing and assembly.</title>
        <authorList>
            <person name="Almutairi H."/>
            <person name="Gatherer D."/>
        </authorList>
    </citation>
    <scope>NUCLEOTIDE SEQUENCE [LARGE SCALE GENOMIC DNA]</scope>
    <source>
        <strain evidence="2 3">C119</strain>
    </source>
</reference>
<dbReference type="RefSeq" id="XP_067757210.1">
    <property type="nucleotide sequence ID" value="XM_067900381.1"/>
</dbReference>
<feature type="compositionally biased region" description="Low complexity" evidence="1">
    <location>
        <begin position="1194"/>
        <end position="1203"/>
    </location>
</feature>
<feature type="compositionally biased region" description="Polar residues" evidence="1">
    <location>
        <begin position="861"/>
        <end position="870"/>
    </location>
</feature>
<dbReference type="GeneID" id="94290458"/>